<dbReference type="GO" id="GO:0061665">
    <property type="term" value="F:SUMO ligase activity"/>
    <property type="evidence" value="ECO:0007669"/>
    <property type="project" value="TreeGrafter"/>
</dbReference>
<proteinExistence type="predicted"/>
<dbReference type="PANTHER" id="PTHR10782:SF4">
    <property type="entry name" value="TONALLI, ISOFORM E"/>
    <property type="match status" value="1"/>
</dbReference>
<dbReference type="GO" id="GO:0016925">
    <property type="term" value="P:protein sumoylation"/>
    <property type="evidence" value="ECO:0007669"/>
    <property type="project" value="TreeGrafter"/>
</dbReference>
<comment type="caution">
    <text evidence="1">The sequence shown here is derived from an EMBL/GenBank/DDBJ whole genome shotgun (WGS) entry which is preliminary data.</text>
</comment>
<evidence type="ECO:0000313" key="1">
    <source>
        <dbReference type="EMBL" id="CAD8209749.1"/>
    </source>
</evidence>
<organism evidence="1 2">
    <name type="scientific">Paramecium octaurelia</name>
    <dbReference type="NCBI Taxonomy" id="43137"/>
    <lineage>
        <taxon>Eukaryota</taxon>
        <taxon>Sar</taxon>
        <taxon>Alveolata</taxon>
        <taxon>Ciliophora</taxon>
        <taxon>Intramacronucleata</taxon>
        <taxon>Oligohymenophorea</taxon>
        <taxon>Peniculida</taxon>
        <taxon>Parameciidae</taxon>
        <taxon>Paramecium</taxon>
    </lineage>
</organism>
<sequence length="710" mass="84300">MNQNPTEVIFDTFSLFNPISKVRYKNPTLTKGCLHKNACFEMEDALNKIQNNGLYQCPHCNKVAMSLNDLVEDWRAKAYKEFNEYVEEVTLIKGNLVIKYIRNKTRYMSFFTQNEYMNQIQQIFDRATKDTSISSMIKRDLEQQSQNKQQKINFWSFCLQDRVKITIPVRILRCNHYECYELTSLLFYQQQNRKKKEFLECNQPGCSNRLKIAHKDYTKESDTTSNQEIEDQEKLLDIQLLFSGICVDQDLLNAIKISNPSSYKFYYNQQTEKIEEDLNIVNNQPVDPFICKFYEKHPDLQEKISYQEFKKSISQLAISVSQGDLLQEDQKLSKQVALYKYRNYEVDMKDKFTQLIIEYPIRCKLCTNLEICMDMRSYIAEYIYRKKISPAKPFCCPLCNQKLSEQILKMNIVNYIYLDSNMLSYMFKDTSYTNGTKIFQYQGEQYMFQEFMDRQKIKRENYVAELRERKVLFKQLFCIINPNQRIKQPLILQKCPDKKMADFASFYEELKRINFDYENQNLILCRCNYCNSNPIKTFVGNIYFHEAFYEALNKFYKIKEMENDNEFSYQFEDTEQMSQVIKNRIPTANSKIKLVQNNVGARDASNLQNVSGEEGFLDLMDDDEYQQIFRKTEIQGYKYHTQSLKQNIGGIDIDYSQQGIKANVKEAVDKMNQNASQELKKYSFSVTGMTVELNREVFRQNQGTFTYKQQ</sequence>
<evidence type="ECO:0000313" key="2">
    <source>
        <dbReference type="Proteomes" id="UP000683925"/>
    </source>
</evidence>
<keyword evidence="2" id="KW-1185">Reference proteome</keyword>
<dbReference type="EMBL" id="CAJJDP010000150">
    <property type="protein sequence ID" value="CAD8209749.1"/>
    <property type="molecule type" value="Genomic_DNA"/>
</dbReference>
<dbReference type="OMA" id="CLQDRVK"/>
<dbReference type="Proteomes" id="UP000683925">
    <property type="component" value="Unassembled WGS sequence"/>
</dbReference>
<accession>A0A8S1Y7F4</accession>
<evidence type="ECO:0008006" key="3">
    <source>
        <dbReference type="Google" id="ProtNLM"/>
    </source>
</evidence>
<name>A0A8S1Y7F4_PAROT</name>
<dbReference type="PANTHER" id="PTHR10782">
    <property type="entry name" value="ZINC FINGER MIZ DOMAIN-CONTAINING PROTEIN"/>
    <property type="match status" value="1"/>
</dbReference>
<protein>
    <recommendedName>
        <fullName evidence="3">SP-RING-type domain-containing protein</fullName>
    </recommendedName>
</protein>
<dbReference type="AlphaFoldDB" id="A0A8S1Y7F4"/>
<reference evidence="1" key="1">
    <citation type="submission" date="2021-01" db="EMBL/GenBank/DDBJ databases">
        <authorList>
            <consortium name="Genoscope - CEA"/>
            <person name="William W."/>
        </authorList>
    </citation>
    <scope>NUCLEOTIDE SEQUENCE</scope>
</reference>
<dbReference type="GO" id="GO:0000785">
    <property type="term" value="C:chromatin"/>
    <property type="evidence" value="ECO:0007669"/>
    <property type="project" value="TreeGrafter"/>
</dbReference>
<gene>
    <name evidence="1" type="ORF">POCTA_138.1.T1480078</name>
</gene>
<dbReference type="OrthoDB" id="307506at2759"/>